<dbReference type="SUPFAM" id="SSF53187">
    <property type="entry name" value="Zn-dependent exopeptidases"/>
    <property type="match status" value="1"/>
</dbReference>
<dbReference type="NCBIfam" id="NF002073">
    <property type="entry name" value="PRK00913.1-2"/>
    <property type="match status" value="1"/>
</dbReference>
<evidence type="ECO:0000256" key="4">
    <source>
        <dbReference type="ARBA" id="ARBA00022438"/>
    </source>
</evidence>
<dbReference type="Pfam" id="PF02789">
    <property type="entry name" value="Peptidase_M17_N"/>
    <property type="match status" value="1"/>
</dbReference>
<dbReference type="InterPro" id="IPR043472">
    <property type="entry name" value="Macro_dom-like"/>
</dbReference>
<keyword evidence="6 8" id="KW-0378">Hydrolase</keyword>
<evidence type="ECO:0000256" key="2">
    <source>
        <dbReference type="ARBA" id="ARBA00009528"/>
    </source>
</evidence>
<organism evidence="8">
    <name type="scientific">bioreactor metagenome</name>
    <dbReference type="NCBI Taxonomy" id="1076179"/>
    <lineage>
        <taxon>unclassified sequences</taxon>
        <taxon>metagenomes</taxon>
        <taxon>ecological metagenomes</taxon>
    </lineage>
</organism>
<sequence>MKVSYRSFTCSQGDIKVIYLFEDNLTFSKEEVNKHIVLANGRNLFNGKKGDLYTFTLDVNETIQTIILLGLGKEEDLTVDTIRKVTAKAIRKANELKVSTVFLRLPKTEVLQIEEMVKNATIAAQLAGYKFDRYKTNSKEENDLTVSIARCGLKEATPEIVSAIEEGNEVAKGIILARDLVNEPANVLYPETLAEEAVKAGKQNGFEVEVHGVEKIKELKMEAFYSVAKASEKEPKLIVMRYFGNPEQKGEILGLVGKGLTYDSGGYSIKPTSGMVDMKSDMGGAASVIGAMSIIANRQLKVNVVAVVAACENMISGGAYKPGDIIGSMAGKTIEIRNTDAEGRLTLVDAVNYVIEKENANEVIDLATLTGAALVALGDTTTAVVTNNDKFYGELKEASAYTGEKFWQLPSFDEYKEMVKSEIADLNNSPGRNAGTITAGLFIGEFVQNKPWLHLDIAGTAWADKKTDLTVKGGTGAPVHTLYELVKRRSK</sequence>
<dbReference type="EC" id="3.4.11.1" evidence="3"/>
<gene>
    <name evidence="8" type="primary">pepA_9</name>
    <name evidence="8" type="ORF">SDC9_58303</name>
</gene>
<dbReference type="InterPro" id="IPR011356">
    <property type="entry name" value="Leucine_aapep/pepB"/>
</dbReference>
<comment type="caution">
    <text evidence="8">The sequence shown here is derived from an EMBL/GenBank/DDBJ whole genome shotgun (WGS) entry which is preliminary data.</text>
</comment>
<dbReference type="Gene3D" id="3.40.630.10">
    <property type="entry name" value="Zn peptidases"/>
    <property type="match status" value="1"/>
</dbReference>
<dbReference type="GO" id="GO:0070006">
    <property type="term" value="F:metalloaminopeptidase activity"/>
    <property type="evidence" value="ECO:0007669"/>
    <property type="project" value="InterPro"/>
</dbReference>
<dbReference type="NCBIfam" id="NF002074">
    <property type="entry name" value="PRK00913.1-4"/>
    <property type="match status" value="1"/>
</dbReference>
<evidence type="ECO:0000256" key="1">
    <source>
        <dbReference type="ARBA" id="ARBA00000135"/>
    </source>
</evidence>
<dbReference type="GO" id="GO:0030145">
    <property type="term" value="F:manganese ion binding"/>
    <property type="evidence" value="ECO:0007669"/>
    <property type="project" value="InterPro"/>
</dbReference>
<name>A0A644X702_9ZZZZ</name>
<dbReference type="HAMAP" id="MF_00181">
    <property type="entry name" value="Cytosol_peptidase_M17"/>
    <property type="match status" value="1"/>
</dbReference>
<keyword evidence="4 8" id="KW-0031">Aminopeptidase</keyword>
<dbReference type="Gene3D" id="3.40.220.10">
    <property type="entry name" value="Leucine Aminopeptidase, subunit E, domain 1"/>
    <property type="match status" value="1"/>
</dbReference>
<dbReference type="PROSITE" id="PS00631">
    <property type="entry name" value="CYTOSOL_AP"/>
    <property type="match status" value="1"/>
</dbReference>
<dbReference type="GO" id="GO:0005737">
    <property type="term" value="C:cytoplasm"/>
    <property type="evidence" value="ECO:0007669"/>
    <property type="project" value="InterPro"/>
</dbReference>
<evidence type="ECO:0000256" key="6">
    <source>
        <dbReference type="ARBA" id="ARBA00022801"/>
    </source>
</evidence>
<dbReference type="PANTHER" id="PTHR11963">
    <property type="entry name" value="LEUCINE AMINOPEPTIDASE-RELATED"/>
    <property type="match status" value="1"/>
</dbReference>
<proteinExistence type="inferred from homology"/>
<dbReference type="SUPFAM" id="SSF52949">
    <property type="entry name" value="Macro domain-like"/>
    <property type="match status" value="1"/>
</dbReference>
<accession>A0A644X702</accession>
<dbReference type="Pfam" id="PF00883">
    <property type="entry name" value="Peptidase_M17"/>
    <property type="match status" value="1"/>
</dbReference>
<feature type="domain" description="Cytosol aminopeptidase" evidence="7">
    <location>
        <begin position="338"/>
        <end position="345"/>
    </location>
</feature>
<dbReference type="PANTHER" id="PTHR11963:SF23">
    <property type="entry name" value="CYTOSOL AMINOPEPTIDASE"/>
    <property type="match status" value="1"/>
</dbReference>
<evidence type="ECO:0000259" key="7">
    <source>
        <dbReference type="PROSITE" id="PS00631"/>
    </source>
</evidence>
<comment type="catalytic activity">
    <reaction evidence="1">
        <text>Release of an N-terminal amino acid, Xaa-|-Yaa-, in which Xaa is preferably Leu, but may be other amino acids including Pro although not Arg or Lys, and Yaa may be Pro. Amino acid amides and methyl esters are also readily hydrolyzed, but rates on arylamides are exceedingly low.</text>
        <dbReference type="EC" id="3.4.11.1"/>
    </reaction>
</comment>
<protein>
    <recommendedName>
        <fullName evidence="3">leucyl aminopeptidase</fullName>
        <ecNumber evidence="3">3.4.11.1</ecNumber>
    </recommendedName>
</protein>
<dbReference type="NCBIfam" id="NF002083">
    <property type="entry name" value="PRK00913.3-5"/>
    <property type="match status" value="1"/>
</dbReference>
<dbReference type="AlphaFoldDB" id="A0A644X702"/>
<comment type="similarity">
    <text evidence="2">Belongs to the peptidase M17 family.</text>
</comment>
<keyword evidence="5" id="KW-0645">Protease</keyword>
<dbReference type="InterPro" id="IPR000819">
    <property type="entry name" value="Peptidase_M17_C"/>
</dbReference>
<dbReference type="PRINTS" id="PR00481">
    <property type="entry name" value="LAMNOPPTDASE"/>
</dbReference>
<evidence type="ECO:0000256" key="3">
    <source>
        <dbReference type="ARBA" id="ARBA00012565"/>
    </source>
</evidence>
<evidence type="ECO:0000313" key="8">
    <source>
        <dbReference type="EMBL" id="MPM11952.1"/>
    </source>
</evidence>
<dbReference type="InterPro" id="IPR008283">
    <property type="entry name" value="Peptidase_M17_N"/>
</dbReference>
<reference evidence="8" key="1">
    <citation type="submission" date="2019-08" db="EMBL/GenBank/DDBJ databases">
        <authorList>
            <person name="Kucharzyk K."/>
            <person name="Murdoch R.W."/>
            <person name="Higgins S."/>
            <person name="Loffler F."/>
        </authorList>
    </citation>
    <scope>NUCLEOTIDE SEQUENCE</scope>
</reference>
<dbReference type="CDD" id="cd00433">
    <property type="entry name" value="Peptidase_M17"/>
    <property type="match status" value="1"/>
</dbReference>
<evidence type="ECO:0000256" key="5">
    <source>
        <dbReference type="ARBA" id="ARBA00022670"/>
    </source>
</evidence>
<dbReference type="EMBL" id="VSSQ01001901">
    <property type="protein sequence ID" value="MPM11952.1"/>
    <property type="molecule type" value="Genomic_DNA"/>
</dbReference>
<dbReference type="InterPro" id="IPR023042">
    <property type="entry name" value="Peptidase_M17_leu_NH2_pept"/>
</dbReference>
<dbReference type="GO" id="GO:0006508">
    <property type="term" value="P:proteolysis"/>
    <property type="evidence" value="ECO:0007669"/>
    <property type="project" value="UniProtKB-KW"/>
</dbReference>